<dbReference type="Pfam" id="PF01717">
    <property type="entry name" value="Meth_synt_2"/>
    <property type="match status" value="1"/>
</dbReference>
<evidence type="ECO:0000313" key="3">
    <source>
        <dbReference type="Proteomes" id="UP000758168"/>
    </source>
</evidence>
<name>A0ABS4Z4F3_9ACTN</name>
<comment type="caution">
    <text evidence="2">The sequence shown here is derived from an EMBL/GenBank/DDBJ whole genome shotgun (WGS) entry which is preliminary data.</text>
</comment>
<protein>
    <submittedName>
        <fullName evidence="2">Methionine synthase II (Cobalamin-independent)</fullName>
    </submittedName>
</protein>
<accession>A0ABS4Z4F3</accession>
<evidence type="ECO:0000313" key="2">
    <source>
        <dbReference type="EMBL" id="MBP2415587.1"/>
    </source>
</evidence>
<dbReference type="EMBL" id="JAGIOB010000001">
    <property type="protein sequence ID" value="MBP2415587.1"/>
    <property type="molecule type" value="Genomic_DNA"/>
</dbReference>
<dbReference type="Proteomes" id="UP000758168">
    <property type="component" value="Unassembled WGS sequence"/>
</dbReference>
<dbReference type="InterPro" id="IPR038071">
    <property type="entry name" value="UROD/MetE-like_sf"/>
</dbReference>
<feature type="domain" description="Cobalamin-independent methionine synthase MetE C-terminal/archaeal" evidence="1">
    <location>
        <begin position="133"/>
        <end position="324"/>
    </location>
</feature>
<proteinExistence type="predicted"/>
<keyword evidence="3" id="KW-1185">Reference proteome</keyword>
<dbReference type="Gene3D" id="3.20.20.210">
    <property type="match status" value="1"/>
</dbReference>
<sequence>MSAEVVPVLSTGIGSWPGADVEDAVKIAFAEAPDLPYLPELPARGPHAGLVGRSTALLAGLAFDLQPAGWRLTDASSRDHRAARSTLRSDLDVLEEQAQDYAGPYKISVAGPWTLAATLERPRGDRVLADSGARREVVQSLAEGLSDLVTELARRLPGLDLRVQLDEPLLPAVMRGEVPTASGFSRHRVVDLPALSGAVEHVVERLAGTPVVVHCCAAGAPVDLLRRAGVAAVSLDLDQLVPADWDALGTGVEQGLDLWLGALPTDRAAGADEVARRTLAPLRALGLEPGPLSEHLVLTPACGLAGATVRGAVQALRTVRTAAGIVTDQLAD</sequence>
<organism evidence="2 3">
    <name type="scientific">Microlunatus capsulatus</name>
    <dbReference type="NCBI Taxonomy" id="99117"/>
    <lineage>
        <taxon>Bacteria</taxon>
        <taxon>Bacillati</taxon>
        <taxon>Actinomycetota</taxon>
        <taxon>Actinomycetes</taxon>
        <taxon>Propionibacteriales</taxon>
        <taxon>Propionibacteriaceae</taxon>
        <taxon>Microlunatus</taxon>
    </lineage>
</organism>
<dbReference type="InterPro" id="IPR002629">
    <property type="entry name" value="Met_Synth_C/arc"/>
</dbReference>
<reference evidence="2 3" key="1">
    <citation type="submission" date="2021-03" db="EMBL/GenBank/DDBJ databases">
        <title>Sequencing the genomes of 1000 actinobacteria strains.</title>
        <authorList>
            <person name="Klenk H.-P."/>
        </authorList>
    </citation>
    <scope>NUCLEOTIDE SEQUENCE [LARGE SCALE GENOMIC DNA]</scope>
    <source>
        <strain evidence="2 3">DSM 12936</strain>
    </source>
</reference>
<evidence type="ECO:0000259" key="1">
    <source>
        <dbReference type="Pfam" id="PF01717"/>
    </source>
</evidence>
<gene>
    <name evidence="2" type="ORF">JOF54_000509</name>
</gene>
<dbReference type="SUPFAM" id="SSF51726">
    <property type="entry name" value="UROD/MetE-like"/>
    <property type="match status" value="1"/>
</dbReference>
<dbReference type="RefSeq" id="WP_307803753.1">
    <property type="nucleotide sequence ID" value="NZ_BAAAMH010000022.1"/>
</dbReference>